<feature type="domain" description="PNPLA" evidence="11">
    <location>
        <begin position="842"/>
        <end position="1066"/>
    </location>
</feature>
<gene>
    <name evidence="12" type="ORF">B0T14DRAFT_605812</name>
</gene>
<evidence type="ECO:0000256" key="5">
    <source>
        <dbReference type="ARBA" id="ARBA00022963"/>
    </source>
</evidence>
<feature type="region of interest" description="Disordered" evidence="9">
    <location>
        <begin position="13"/>
        <end position="42"/>
    </location>
</feature>
<feature type="active site" description="Proton acceptor" evidence="8">
    <location>
        <position position="1053"/>
    </location>
</feature>
<feature type="short sequence motif" description="DGA/G" evidence="8">
    <location>
        <begin position="1053"/>
        <end position="1055"/>
    </location>
</feature>
<feature type="short sequence motif" description="GXSXG" evidence="8">
    <location>
        <begin position="881"/>
        <end position="885"/>
    </location>
</feature>
<dbReference type="GO" id="GO:0016042">
    <property type="term" value="P:lipid catabolic process"/>
    <property type="evidence" value="ECO:0007669"/>
    <property type="project" value="UniProtKB-UniRule"/>
</dbReference>
<dbReference type="GO" id="GO:0016020">
    <property type="term" value="C:membrane"/>
    <property type="evidence" value="ECO:0007669"/>
    <property type="project" value="TreeGrafter"/>
</dbReference>
<dbReference type="Proteomes" id="UP001175000">
    <property type="component" value="Unassembled WGS sequence"/>
</dbReference>
<evidence type="ECO:0000259" key="11">
    <source>
        <dbReference type="PROSITE" id="PS51635"/>
    </source>
</evidence>
<evidence type="ECO:0000256" key="8">
    <source>
        <dbReference type="PROSITE-ProRule" id="PRU01161"/>
    </source>
</evidence>
<organism evidence="12 13">
    <name type="scientific">Immersiella caudata</name>
    <dbReference type="NCBI Taxonomy" id="314043"/>
    <lineage>
        <taxon>Eukaryota</taxon>
        <taxon>Fungi</taxon>
        <taxon>Dikarya</taxon>
        <taxon>Ascomycota</taxon>
        <taxon>Pezizomycotina</taxon>
        <taxon>Sordariomycetes</taxon>
        <taxon>Sordariomycetidae</taxon>
        <taxon>Sordariales</taxon>
        <taxon>Lasiosphaeriaceae</taxon>
        <taxon>Immersiella</taxon>
    </lineage>
</organism>
<dbReference type="InterPro" id="IPR002641">
    <property type="entry name" value="PNPLA_dom"/>
</dbReference>
<accession>A0AA39WD81</accession>
<keyword evidence="3 8" id="KW-0378">Hydrolase</keyword>
<keyword evidence="5 8" id="KW-0442">Lipid degradation</keyword>
<dbReference type="PANTHER" id="PTHR24185:SF1">
    <property type="entry name" value="CALCIUM-INDEPENDENT PHOSPHOLIPASE A2-GAMMA"/>
    <property type="match status" value="1"/>
</dbReference>
<dbReference type="CDD" id="cd07199">
    <property type="entry name" value="Pat17_PNPLA8_PNPLA9_like"/>
    <property type="match status" value="1"/>
</dbReference>
<keyword evidence="2 7" id="KW-0863">Zinc-finger</keyword>
<feature type="region of interest" description="Disordered" evidence="9">
    <location>
        <begin position="323"/>
        <end position="361"/>
    </location>
</feature>
<name>A0AA39WD81_9PEZI</name>
<evidence type="ECO:0000256" key="6">
    <source>
        <dbReference type="ARBA" id="ARBA00023098"/>
    </source>
</evidence>
<dbReference type="Gene3D" id="3.40.1090.10">
    <property type="entry name" value="Cytosolic phospholipase A2 catalytic domain"/>
    <property type="match status" value="1"/>
</dbReference>
<dbReference type="InterPro" id="IPR001841">
    <property type="entry name" value="Znf_RING"/>
</dbReference>
<comment type="caution">
    <text evidence="12">The sequence shown here is derived from an EMBL/GenBank/DDBJ whole genome shotgun (WGS) entry which is preliminary data.</text>
</comment>
<reference evidence="12" key="1">
    <citation type="submission" date="2023-06" db="EMBL/GenBank/DDBJ databases">
        <title>Genome-scale phylogeny and comparative genomics of the fungal order Sordariales.</title>
        <authorList>
            <consortium name="Lawrence Berkeley National Laboratory"/>
            <person name="Hensen N."/>
            <person name="Bonometti L."/>
            <person name="Westerberg I."/>
            <person name="Brannstrom I.O."/>
            <person name="Guillou S."/>
            <person name="Cros-Aarteil S."/>
            <person name="Calhoun S."/>
            <person name="Haridas S."/>
            <person name="Kuo A."/>
            <person name="Mondo S."/>
            <person name="Pangilinan J."/>
            <person name="Riley R."/>
            <person name="Labutti K."/>
            <person name="Andreopoulos B."/>
            <person name="Lipzen A."/>
            <person name="Chen C."/>
            <person name="Yanf M."/>
            <person name="Daum C."/>
            <person name="Ng V."/>
            <person name="Clum A."/>
            <person name="Steindorff A."/>
            <person name="Ohm R."/>
            <person name="Martin F."/>
            <person name="Silar P."/>
            <person name="Natvig D."/>
            <person name="Lalanne C."/>
            <person name="Gautier V."/>
            <person name="Ament-Velasquez S.L."/>
            <person name="Kruys A."/>
            <person name="Hutchinson M.I."/>
            <person name="Powell A.J."/>
            <person name="Barry K."/>
            <person name="Miller A.N."/>
            <person name="Grigoriev I.V."/>
            <person name="Debuchy R."/>
            <person name="Gladieux P."/>
            <person name="Thoren M.H."/>
            <person name="Johannesson H."/>
        </authorList>
    </citation>
    <scope>NUCLEOTIDE SEQUENCE</scope>
    <source>
        <strain evidence="12">CBS 606.72</strain>
    </source>
</reference>
<feature type="short sequence motif" description="GXGXXG" evidence="8">
    <location>
        <begin position="846"/>
        <end position="851"/>
    </location>
</feature>
<evidence type="ECO:0000259" key="10">
    <source>
        <dbReference type="PROSITE" id="PS50089"/>
    </source>
</evidence>
<evidence type="ECO:0000256" key="2">
    <source>
        <dbReference type="ARBA" id="ARBA00022771"/>
    </source>
</evidence>
<evidence type="ECO:0008006" key="14">
    <source>
        <dbReference type="Google" id="ProtNLM"/>
    </source>
</evidence>
<dbReference type="EMBL" id="JAULSU010000006">
    <property type="protein sequence ID" value="KAK0613245.1"/>
    <property type="molecule type" value="Genomic_DNA"/>
</dbReference>
<evidence type="ECO:0000256" key="3">
    <source>
        <dbReference type="ARBA" id="ARBA00022801"/>
    </source>
</evidence>
<proteinExistence type="predicted"/>
<evidence type="ECO:0000256" key="4">
    <source>
        <dbReference type="ARBA" id="ARBA00022833"/>
    </source>
</evidence>
<keyword evidence="1" id="KW-0479">Metal-binding</keyword>
<evidence type="ECO:0000256" key="1">
    <source>
        <dbReference type="ARBA" id="ARBA00022723"/>
    </source>
</evidence>
<feature type="active site" description="Nucleophile" evidence="8">
    <location>
        <position position="883"/>
    </location>
</feature>
<evidence type="ECO:0000313" key="13">
    <source>
        <dbReference type="Proteomes" id="UP001175000"/>
    </source>
</evidence>
<dbReference type="Pfam" id="PF01734">
    <property type="entry name" value="Patatin"/>
    <property type="match status" value="1"/>
</dbReference>
<keyword evidence="4" id="KW-0862">Zinc</keyword>
<dbReference type="GO" id="GO:0047499">
    <property type="term" value="F:calcium-independent phospholipase A2 activity"/>
    <property type="evidence" value="ECO:0007669"/>
    <property type="project" value="TreeGrafter"/>
</dbReference>
<dbReference type="PROSITE" id="PS51635">
    <property type="entry name" value="PNPLA"/>
    <property type="match status" value="1"/>
</dbReference>
<dbReference type="PROSITE" id="PS50089">
    <property type="entry name" value="ZF_RING_2"/>
    <property type="match status" value="1"/>
</dbReference>
<keyword evidence="13" id="KW-1185">Reference proteome</keyword>
<evidence type="ECO:0000256" key="7">
    <source>
        <dbReference type="PROSITE-ProRule" id="PRU00175"/>
    </source>
</evidence>
<dbReference type="GO" id="GO:0008270">
    <property type="term" value="F:zinc ion binding"/>
    <property type="evidence" value="ECO:0007669"/>
    <property type="project" value="UniProtKB-KW"/>
</dbReference>
<dbReference type="PROSITE" id="PS00518">
    <property type="entry name" value="ZF_RING_1"/>
    <property type="match status" value="1"/>
</dbReference>
<dbReference type="PANTHER" id="PTHR24185">
    <property type="entry name" value="CALCIUM-INDEPENDENT PHOSPHOLIPASE A2-GAMMA"/>
    <property type="match status" value="1"/>
</dbReference>
<feature type="compositionally biased region" description="Basic and acidic residues" evidence="9">
    <location>
        <begin position="350"/>
        <end position="361"/>
    </location>
</feature>
<dbReference type="GO" id="GO:0046486">
    <property type="term" value="P:glycerolipid metabolic process"/>
    <property type="evidence" value="ECO:0007669"/>
    <property type="project" value="UniProtKB-ARBA"/>
</dbReference>
<sequence length="1358" mass="152870">MLGNSFLVAQVGAESHGSPSPIPLHDGPSIQPESGPTGPVHQGAGREKFLTTFVCSVCLRPGLTILTGRRCSSCTADDDFYCIICDVQDCKTKFCARHDTCWDKHLPRAIRVAQKHLPIDPLPQLFVEAVTYKETDPEKQKRMHQRDELARWFNIRRDHSLGGRPDLYVYDRFTQLCDPDLSGNQETGRHYPSFVSFVGDTSVGKSTLVRAMLLMGIINPSLLASPSIDAEGRGDASGEDVPNEQSLVDFVAAMGKRCENGPVTKSGYLNDLTYPTTCGVHLYRDEGIRKHSASARLSSNASNASTAQYPILLADCEGFNTESKTNAERMEESSDSVSDAFSRGRNASNDPRHRSPSRHRETALVYPVRANCYSGRGKDGIDLFYARFLYAVSDVIVFVSKEDAKIQSELTRVLEWASKAVHKSVNHPSRKTLIIVRNMSNDLHDPQLYDSEILKKLYLHNFEYPRLWDKSPILREFVTEYNGRPDRPFVDRIVSNARLYKALFNNIICCYVPHRGKVKGKPQELFLQYRLLRDTIESSVRDGMQLRAESVMQYNVPALTHILGRAFDHFTTSEDPFDFYLAARKDNPNPQSIRDHVANFLRHALDMGADEKERHAADDMAKDVISVALLVFTHRNFTEVANPAEIFERELYELCSRAVLLYISEYETCRFVFPDGQPCISRPAKLHREHHTSRNQQTELGEFTCGREWRQGSIKRDWIRDIQQRFIRSYQDIFLPPLDHQQSATTIEQRLRTHREYSHGTYHDFWKNIKSNKTCLACLQAIPDHVLTCGHSYCARCVQELGEVSQQFECAWNMQCWLCWQEKGRNSHLVQLKPRCAGVRILTLDGGGIRGIVEIAVLKAIHTSVGLEPLPVKALFDLIIGTSTGGIIALALAMSTKGSESLPEMMEFFESVSTDTFEQGALAKIVQYGLMVMRIRDSVFSAEGLRQGLQKYFTPKHTALFAPALHTHLMSSGTRVAVTAAKDLGGKTDCLITSYNHPSSSDEADGKSSTYVVEREEDVDKDMKIWEAGMATSAAPYYLPSFKKPESQTEYIDGAVWANCPAQVAYAEMEKLWPNGTAQLDSMVSLGTGIQDTKPVEMPSLVNTRLLVTFRTTFRRQLDSKSTWSRFVSETAPRHIRPRLHRFNPPLGGGDDQVKLYNYKLISELRDRVDEWTSTIAKENVAQVANELIASLFFFEPDSISDKHVRSLLSDKRNDVLHGTIRCRLGHQTPQLLHLLRMVEGFAFTQLDGAVGGDVNTVEAVRRLPVGQWEPVRMMVRDGANLREAPPVNMIQVVDEVVGGYAAVPKFRVPYTISVRKESMGPLVIGVKLHRCESRIAISGFPVTIADLKRRASEVCLQ</sequence>
<evidence type="ECO:0000256" key="9">
    <source>
        <dbReference type="SAM" id="MobiDB-lite"/>
    </source>
</evidence>
<dbReference type="InterPro" id="IPR017907">
    <property type="entry name" value="Znf_RING_CS"/>
</dbReference>
<evidence type="ECO:0000313" key="12">
    <source>
        <dbReference type="EMBL" id="KAK0613245.1"/>
    </source>
</evidence>
<dbReference type="InterPro" id="IPR016035">
    <property type="entry name" value="Acyl_Trfase/lysoPLipase"/>
</dbReference>
<dbReference type="SUPFAM" id="SSF52151">
    <property type="entry name" value="FabD/lysophospholipase-like"/>
    <property type="match status" value="1"/>
</dbReference>
<keyword evidence="6 8" id="KW-0443">Lipid metabolism</keyword>
<protein>
    <recommendedName>
        <fullName evidence="14">PNPLA domain-containing protein</fullName>
    </recommendedName>
</protein>
<dbReference type="GO" id="GO:0019369">
    <property type="term" value="P:arachidonate metabolic process"/>
    <property type="evidence" value="ECO:0007669"/>
    <property type="project" value="TreeGrafter"/>
</dbReference>
<feature type="compositionally biased region" description="Polar residues" evidence="9">
    <location>
        <begin position="335"/>
        <end position="349"/>
    </location>
</feature>
<feature type="domain" description="RING-type" evidence="10">
    <location>
        <begin position="775"/>
        <end position="819"/>
    </location>
</feature>